<gene>
    <name evidence="1" type="ORF">NCTC6754_07995</name>
</gene>
<dbReference type="AlphaFoldDB" id="A0A3S4IX53"/>
<evidence type="ECO:0000313" key="1">
    <source>
        <dbReference type="EMBL" id="VEB62595.1"/>
    </source>
</evidence>
<sequence>MVRNTARIKKARIREPFINALTYRLEMFSARYLATPSGEAFMPSLPFSHCAGQTSPWLFVELQSVDHTQHFVRCYDPAADRLRPGWRTIPLASIRKRAAQRNAFVRVFDTVSFLNFTLHVGDHCVFHRANAAFIDRGVTPCVVNETQSRKKRRPLQRRASGILHNVYQRRSAQTGKQK</sequence>
<reference evidence="1 2" key="1">
    <citation type="submission" date="2018-12" db="EMBL/GenBank/DDBJ databases">
        <authorList>
            <consortium name="Pathogen Informatics"/>
        </authorList>
    </citation>
    <scope>NUCLEOTIDE SEQUENCE [LARGE SCALE GENOMIC DNA]</scope>
    <source>
        <strain evidence="1 2">NCTC6754</strain>
    </source>
</reference>
<organism evidence="1 2">
    <name type="scientific">Salmonella enterica I</name>
    <dbReference type="NCBI Taxonomy" id="59201"/>
    <lineage>
        <taxon>Bacteria</taxon>
        <taxon>Pseudomonadati</taxon>
        <taxon>Pseudomonadota</taxon>
        <taxon>Gammaproteobacteria</taxon>
        <taxon>Enterobacterales</taxon>
        <taxon>Enterobacteriaceae</taxon>
        <taxon>Salmonella</taxon>
    </lineage>
</organism>
<name>A0A3S4IX53_SALET</name>
<dbReference type="Proteomes" id="UP000269208">
    <property type="component" value="Chromosome"/>
</dbReference>
<proteinExistence type="predicted"/>
<dbReference type="EMBL" id="LR134190">
    <property type="protein sequence ID" value="VEB62595.1"/>
    <property type="molecule type" value="Genomic_DNA"/>
</dbReference>
<accession>A0A3S4IX53</accession>
<evidence type="ECO:0000313" key="2">
    <source>
        <dbReference type="Proteomes" id="UP000269208"/>
    </source>
</evidence>
<protein>
    <submittedName>
        <fullName evidence="1">Uncharacterized protein</fullName>
    </submittedName>
</protein>